<accession>A0ABQ2YLS7</accession>
<dbReference type="InterPro" id="IPR009057">
    <property type="entry name" value="Homeodomain-like_sf"/>
</dbReference>
<dbReference type="PROSITE" id="PS00041">
    <property type="entry name" value="HTH_ARAC_FAMILY_1"/>
    <property type="match status" value="1"/>
</dbReference>
<proteinExistence type="predicted"/>
<sequence>MLTDQAGQAPATRKHGPQTLTPLASPAPLRQHSRVYLQGYPMSDLPLFIFRSLQRQRLAQVPVLSTLLIAVEHGEKQLITRSGSWHCPAGSWLVIPGGQTVEIVNQPDNGAGYRAWTLLQPQHWLQRLLAQYGPQLPTLPWPTSGPVFQPADDARQALLRLQALLPAAQAGTLGAAQAEHAWQGLMLALAAARQGAELFRQPRQDVRAKVQSLLAFDPARDWQAGDIASGLAMSSATLRRRLAAEATSFSTLLNEVRMERALGMVNAGEQPLTQVAAACGYQSPSRFAAAFRQRFGVSPSQLRQQRDGHA</sequence>
<dbReference type="PANTHER" id="PTHR47894">
    <property type="entry name" value="HTH-TYPE TRANSCRIPTIONAL REGULATOR GADX"/>
    <property type="match status" value="1"/>
</dbReference>
<evidence type="ECO:0000256" key="4">
    <source>
        <dbReference type="SAM" id="MobiDB-lite"/>
    </source>
</evidence>
<keyword evidence="7" id="KW-1185">Reference proteome</keyword>
<dbReference type="EMBL" id="BMYW01000003">
    <property type="protein sequence ID" value="GGX86136.1"/>
    <property type="molecule type" value="Genomic_DNA"/>
</dbReference>
<dbReference type="InterPro" id="IPR018062">
    <property type="entry name" value="HTH_AraC-typ_CS"/>
</dbReference>
<dbReference type="InterPro" id="IPR037923">
    <property type="entry name" value="HTH-like"/>
</dbReference>
<dbReference type="SUPFAM" id="SSF51215">
    <property type="entry name" value="Regulatory protein AraC"/>
    <property type="match status" value="1"/>
</dbReference>
<keyword evidence="3" id="KW-0804">Transcription</keyword>
<feature type="domain" description="HTH araC/xylS-type" evidence="5">
    <location>
        <begin position="208"/>
        <end position="305"/>
    </location>
</feature>
<keyword evidence="1" id="KW-0805">Transcription regulation</keyword>
<evidence type="ECO:0000259" key="5">
    <source>
        <dbReference type="PROSITE" id="PS01124"/>
    </source>
</evidence>
<gene>
    <name evidence="6" type="ORF">GCM10011290_12440</name>
</gene>
<dbReference type="InterPro" id="IPR018060">
    <property type="entry name" value="HTH_AraC"/>
</dbReference>
<organism evidence="6 7">
    <name type="scientific">Vogesella alkaliphila</name>
    <dbReference type="NCBI Taxonomy" id="1193621"/>
    <lineage>
        <taxon>Bacteria</taxon>
        <taxon>Pseudomonadati</taxon>
        <taxon>Pseudomonadota</taxon>
        <taxon>Betaproteobacteria</taxon>
        <taxon>Neisseriales</taxon>
        <taxon>Chromobacteriaceae</taxon>
        <taxon>Vogesella</taxon>
    </lineage>
</organism>
<keyword evidence="2" id="KW-0238">DNA-binding</keyword>
<comment type="caution">
    <text evidence="6">The sequence shown here is derived from an EMBL/GenBank/DDBJ whole genome shotgun (WGS) entry which is preliminary data.</text>
</comment>
<evidence type="ECO:0000313" key="7">
    <source>
        <dbReference type="Proteomes" id="UP000600877"/>
    </source>
</evidence>
<protein>
    <submittedName>
        <fullName evidence="6">AraC family transcriptional regulator</fullName>
    </submittedName>
</protein>
<evidence type="ECO:0000313" key="6">
    <source>
        <dbReference type="EMBL" id="GGX86136.1"/>
    </source>
</evidence>
<dbReference type="SUPFAM" id="SSF46689">
    <property type="entry name" value="Homeodomain-like"/>
    <property type="match status" value="1"/>
</dbReference>
<dbReference type="PRINTS" id="PR00032">
    <property type="entry name" value="HTHARAC"/>
</dbReference>
<reference evidence="7" key="1">
    <citation type="journal article" date="2019" name="Int. J. Syst. Evol. Microbiol.">
        <title>The Global Catalogue of Microorganisms (GCM) 10K type strain sequencing project: providing services to taxonomists for standard genome sequencing and annotation.</title>
        <authorList>
            <consortium name="The Broad Institute Genomics Platform"/>
            <consortium name="The Broad Institute Genome Sequencing Center for Infectious Disease"/>
            <person name="Wu L."/>
            <person name="Ma J."/>
        </authorList>
    </citation>
    <scope>NUCLEOTIDE SEQUENCE [LARGE SCALE GENOMIC DNA]</scope>
    <source>
        <strain evidence="7">KCTC 32041</strain>
    </source>
</reference>
<evidence type="ECO:0000256" key="1">
    <source>
        <dbReference type="ARBA" id="ARBA00023015"/>
    </source>
</evidence>
<dbReference type="Proteomes" id="UP000600877">
    <property type="component" value="Unassembled WGS sequence"/>
</dbReference>
<dbReference type="SMART" id="SM00342">
    <property type="entry name" value="HTH_ARAC"/>
    <property type="match status" value="1"/>
</dbReference>
<evidence type="ECO:0000256" key="2">
    <source>
        <dbReference type="ARBA" id="ARBA00023125"/>
    </source>
</evidence>
<name>A0ABQ2YLS7_9NEIS</name>
<dbReference type="PANTHER" id="PTHR47894:SF4">
    <property type="entry name" value="HTH-TYPE TRANSCRIPTIONAL REGULATOR GADX"/>
    <property type="match status" value="1"/>
</dbReference>
<dbReference type="Pfam" id="PF12833">
    <property type="entry name" value="HTH_18"/>
    <property type="match status" value="1"/>
</dbReference>
<dbReference type="InterPro" id="IPR020449">
    <property type="entry name" value="Tscrpt_reg_AraC-type_HTH"/>
</dbReference>
<dbReference type="PROSITE" id="PS01124">
    <property type="entry name" value="HTH_ARAC_FAMILY_2"/>
    <property type="match status" value="1"/>
</dbReference>
<feature type="region of interest" description="Disordered" evidence="4">
    <location>
        <begin position="1"/>
        <end position="25"/>
    </location>
</feature>
<dbReference type="Gene3D" id="1.10.10.60">
    <property type="entry name" value="Homeodomain-like"/>
    <property type="match status" value="1"/>
</dbReference>
<evidence type="ECO:0000256" key="3">
    <source>
        <dbReference type="ARBA" id="ARBA00023163"/>
    </source>
</evidence>